<dbReference type="GO" id="GO:0016787">
    <property type="term" value="F:hydrolase activity"/>
    <property type="evidence" value="ECO:0007669"/>
    <property type="project" value="TreeGrafter"/>
</dbReference>
<keyword evidence="3 6" id="KW-0812">Transmembrane</keyword>
<dbReference type="PANTHER" id="PTHR31885">
    <property type="entry name" value="GH04784P"/>
    <property type="match status" value="1"/>
</dbReference>
<evidence type="ECO:0000313" key="7">
    <source>
        <dbReference type="EMBL" id="RJF89249.1"/>
    </source>
</evidence>
<evidence type="ECO:0000256" key="3">
    <source>
        <dbReference type="ARBA" id="ARBA00022692"/>
    </source>
</evidence>
<dbReference type="EMBL" id="QYUK01000011">
    <property type="protein sequence ID" value="RJF89249.1"/>
    <property type="molecule type" value="Genomic_DNA"/>
</dbReference>
<evidence type="ECO:0000256" key="2">
    <source>
        <dbReference type="ARBA" id="ARBA00007375"/>
    </source>
</evidence>
<dbReference type="PANTHER" id="PTHR31885:SF6">
    <property type="entry name" value="GH04784P"/>
    <property type="match status" value="1"/>
</dbReference>
<evidence type="ECO:0000313" key="8">
    <source>
        <dbReference type="Proteomes" id="UP000284605"/>
    </source>
</evidence>
<feature type="transmembrane region" description="Helical" evidence="6">
    <location>
        <begin position="68"/>
        <end position="89"/>
    </location>
</feature>
<comment type="caution">
    <text evidence="7">The sequence shown here is derived from an EMBL/GenBank/DDBJ whole genome shotgun (WGS) entry which is preliminary data.</text>
</comment>
<accession>A0A418WHA6</accession>
<dbReference type="OrthoDB" id="7266492at2"/>
<dbReference type="Pfam" id="PF07947">
    <property type="entry name" value="YhhN"/>
    <property type="match status" value="1"/>
</dbReference>
<keyword evidence="8" id="KW-1185">Reference proteome</keyword>
<gene>
    <name evidence="7" type="ORF">D3874_21625</name>
</gene>
<evidence type="ECO:0000256" key="5">
    <source>
        <dbReference type="ARBA" id="ARBA00023136"/>
    </source>
</evidence>
<reference evidence="7 8" key="1">
    <citation type="submission" date="2018-09" db="EMBL/GenBank/DDBJ databases">
        <authorList>
            <person name="Zhu H."/>
        </authorList>
    </citation>
    <scope>NUCLEOTIDE SEQUENCE [LARGE SCALE GENOMIC DNA]</scope>
    <source>
        <strain evidence="7 8">K1W22B-8</strain>
    </source>
</reference>
<comment type="similarity">
    <text evidence="2">Belongs to the TMEM86 family.</text>
</comment>
<keyword evidence="5 6" id="KW-0472">Membrane</keyword>
<dbReference type="GO" id="GO:0016020">
    <property type="term" value="C:membrane"/>
    <property type="evidence" value="ECO:0007669"/>
    <property type="project" value="UniProtKB-SubCell"/>
</dbReference>
<feature type="transmembrane region" description="Helical" evidence="6">
    <location>
        <begin position="46"/>
        <end position="62"/>
    </location>
</feature>
<dbReference type="AlphaFoldDB" id="A0A418WHA6"/>
<keyword evidence="4 6" id="KW-1133">Transmembrane helix</keyword>
<comment type="subcellular location">
    <subcellularLocation>
        <location evidence="1">Membrane</location>
        <topology evidence="1">Multi-pass membrane protein</topology>
    </subcellularLocation>
</comment>
<organism evidence="7 8">
    <name type="scientific">Oleomonas cavernae</name>
    <dbReference type="NCBI Taxonomy" id="2320859"/>
    <lineage>
        <taxon>Bacteria</taxon>
        <taxon>Pseudomonadati</taxon>
        <taxon>Pseudomonadota</taxon>
        <taxon>Alphaproteobacteria</taxon>
        <taxon>Acetobacterales</taxon>
        <taxon>Acetobacteraceae</taxon>
        <taxon>Oleomonas</taxon>
    </lineage>
</organism>
<feature type="transmembrane region" description="Helical" evidence="6">
    <location>
        <begin position="125"/>
        <end position="147"/>
    </location>
</feature>
<evidence type="ECO:0000256" key="1">
    <source>
        <dbReference type="ARBA" id="ARBA00004141"/>
    </source>
</evidence>
<dbReference type="Proteomes" id="UP000284605">
    <property type="component" value="Unassembled WGS sequence"/>
</dbReference>
<dbReference type="InterPro" id="IPR012506">
    <property type="entry name" value="TMEM86B-like"/>
</dbReference>
<feature type="transmembrane region" description="Helical" evidence="6">
    <location>
        <begin position="154"/>
        <end position="175"/>
    </location>
</feature>
<name>A0A418WHA6_9PROT</name>
<feature type="transmembrane region" description="Helical" evidence="6">
    <location>
        <begin position="96"/>
        <end position="119"/>
    </location>
</feature>
<feature type="transmembrane region" description="Helical" evidence="6">
    <location>
        <begin position="211"/>
        <end position="228"/>
    </location>
</feature>
<protein>
    <submittedName>
        <fullName evidence="7">Lysoplasmalogenase</fullName>
    </submittedName>
</protein>
<feature type="transmembrane region" description="Helical" evidence="6">
    <location>
        <begin position="16"/>
        <end position="34"/>
    </location>
</feature>
<dbReference type="RefSeq" id="WP_119780763.1">
    <property type="nucleotide sequence ID" value="NZ_QYUK01000011.1"/>
</dbReference>
<evidence type="ECO:0000256" key="4">
    <source>
        <dbReference type="ARBA" id="ARBA00022989"/>
    </source>
</evidence>
<proteinExistence type="inferred from homology"/>
<evidence type="ECO:0000256" key="6">
    <source>
        <dbReference type="SAM" id="Phobius"/>
    </source>
</evidence>
<sequence length="230" mass="24720">MMFVPMLGPRGDDLDAVRYGFFLLSLLTSIFYLARTGGAWYPLMPWLKAVPIGALAVIALLSNPNGVLLGWLLLAALVLSVAGDVFLALRDEQRWFVYGLGSFLLAHLAYIAIFAIVIIGVGHRIVPWQVIALGLVAAFAAIMFATLRAKLGEMAVPVAVYMLVIVVMAGGALLVPATTPWIAVGALLFVASDGMIAIARFGTPFGGVHQLIWITYYLAQFFLLVGILRG</sequence>